<feature type="transmembrane region" description="Helical" evidence="1">
    <location>
        <begin position="21"/>
        <end position="45"/>
    </location>
</feature>
<dbReference type="EMBL" id="FNUC01000004">
    <property type="protein sequence ID" value="SEF10794.1"/>
    <property type="molecule type" value="Genomic_DNA"/>
</dbReference>
<evidence type="ECO:0000313" key="3">
    <source>
        <dbReference type="Proteomes" id="UP000181980"/>
    </source>
</evidence>
<feature type="transmembrane region" description="Helical" evidence="1">
    <location>
        <begin position="347"/>
        <end position="373"/>
    </location>
</feature>
<feature type="transmembrane region" description="Helical" evidence="1">
    <location>
        <begin position="421"/>
        <end position="443"/>
    </location>
</feature>
<feature type="transmembrane region" description="Helical" evidence="1">
    <location>
        <begin position="393"/>
        <end position="414"/>
    </location>
</feature>
<keyword evidence="3" id="KW-1185">Reference proteome</keyword>
<dbReference type="OrthoDB" id="185815at2"/>
<gene>
    <name evidence="2" type="ORF">SAMN04488561_3988</name>
</gene>
<proteinExistence type="predicted"/>
<dbReference type="AlphaFoldDB" id="A0A1H5PB04"/>
<sequence>MRTRGASGFVHLLRAEWTKLWTVRGWSIAMAAAALVIVALGLLIASGDRASCGGPNDDDCPAAPVGPGGEAVQDGFYFVHQPLTGDGTITVRLTSLTGIITYPPPGHDEIVDGVVPWAKAGIMIKDGTEPGSSYAAVMLTGDHGARMQHDFTHDTAGRPGGASATSPRWLRLTRAGDTLTGEESADGVRWTGIDTVQLKGLPDDVQVGLFVASPCDLTVSSSLGGSAEECRFTQATAVFDRVEVQGSTPLDAWSGIEVADDGGQTAWERDHRPNGFVPSGDTLTVSGAGDIAPLGDAGAAPVERTLTGVFAGLVVVIVVAAMFSTTEYRRGLIRSTLLASPRRSRALAAKAVVIGVAAFAAGLAATAVTVPLGTRILRANGIQILPAPQLTDLRVVVGTAALLAVAAVFALALGMLLRRSVVAVTVGVAALVLPYFLAVGSVVPDGAAAWLMRLTPAAGFAIQQSIPAYPQVIGHYAPSTGYYPLAPWLGFAVLGAYTALALGLAAVRLHRSDA</sequence>
<evidence type="ECO:0000256" key="1">
    <source>
        <dbReference type="SAM" id="Phobius"/>
    </source>
</evidence>
<reference evidence="3" key="1">
    <citation type="submission" date="2016-10" db="EMBL/GenBank/DDBJ databases">
        <authorList>
            <person name="Varghese N."/>
            <person name="Submissions S."/>
        </authorList>
    </citation>
    <scope>NUCLEOTIDE SEQUENCE [LARGE SCALE GENOMIC DNA]</scope>
    <source>
        <strain evidence="3">DSM 45237</strain>
    </source>
</reference>
<accession>A0A1H5PB04</accession>
<dbReference type="Gene3D" id="2.60.120.200">
    <property type="match status" value="1"/>
</dbReference>
<organism evidence="2 3">
    <name type="scientific">Jiangella alba</name>
    <dbReference type="NCBI Taxonomy" id="561176"/>
    <lineage>
        <taxon>Bacteria</taxon>
        <taxon>Bacillati</taxon>
        <taxon>Actinomycetota</taxon>
        <taxon>Actinomycetes</taxon>
        <taxon>Jiangellales</taxon>
        <taxon>Jiangellaceae</taxon>
        <taxon>Jiangella</taxon>
    </lineage>
</organism>
<keyword evidence="1" id="KW-0812">Transmembrane</keyword>
<dbReference type="Proteomes" id="UP000181980">
    <property type="component" value="Unassembled WGS sequence"/>
</dbReference>
<feature type="transmembrane region" description="Helical" evidence="1">
    <location>
        <begin position="306"/>
        <end position="326"/>
    </location>
</feature>
<dbReference type="STRING" id="561176.SAMN04488561_3988"/>
<evidence type="ECO:0000313" key="2">
    <source>
        <dbReference type="EMBL" id="SEF10794.1"/>
    </source>
</evidence>
<keyword evidence="1" id="KW-1133">Transmembrane helix</keyword>
<protein>
    <submittedName>
        <fullName evidence="2">ABC-2 family transporter protein</fullName>
    </submittedName>
</protein>
<keyword evidence="1" id="KW-0472">Membrane</keyword>
<dbReference type="RefSeq" id="WP_069109772.1">
    <property type="nucleotide sequence ID" value="NZ_FNUC01000004.1"/>
</dbReference>
<name>A0A1H5PB04_9ACTN</name>
<feature type="transmembrane region" description="Helical" evidence="1">
    <location>
        <begin position="485"/>
        <end position="507"/>
    </location>
</feature>